<dbReference type="AlphaFoldDB" id="A0AA35YN40"/>
<evidence type="ECO:0000313" key="2">
    <source>
        <dbReference type="Proteomes" id="UP001177003"/>
    </source>
</evidence>
<evidence type="ECO:0000313" key="1">
    <source>
        <dbReference type="EMBL" id="CAI9276903.1"/>
    </source>
</evidence>
<sequence>MLHANLCGKEESRSGPELVEEEEDRQVYVTYESLLLSLLKTHSNWPWLVELQHSEALSTHFYHEFYLNSCPLHKLVKFSSRNIAEYWKKVPEIYVQTLLLES</sequence>
<dbReference type="Proteomes" id="UP001177003">
    <property type="component" value="Chromosome 3"/>
</dbReference>
<keyword evidence="2" id="KW-1185">Reference proteome</keyword>
<proteinExistence type="predicted"/>
<protein>
    <submittedName>
        <fullName evidence="1">Uncharacterized protein</fullName>
    </submittedName>
</protein>
<reference evidence="1" key="1">
    <citation type="submission" date="2023-04" db="EMBL/GenBank/DDBJ databases">
        <authorList>
            <person name="Vijverberg K."/>
            <person name="Xiong W."/>
            <person name="Schranz E."/>
        </authorList>
    </citation>
    <scope>NUCLEOTIDE SEQUENCE</scope>
</reference>
<organism evidence="1 2">
    <name type="scientific">Lactuca saligna</name>
    <name type="common">Willowleaf lettuce</name>
    <dbReference type="NCBI Taxonomy" id="75948"/>
    <lineage>
        <taxon>Eukaryota</taxon>
        <taxon>Viridiplantae</taxon>
        <taxon>Streptophyta</taxon>
        <taxon>Embryophyta</taxon>
        <taxon>Tracheophyta</taxon>
        <taxon>Spermatophyta</taxon>
        <taxon>Magnoliopsida</taxon>
        <taxon>eudicotyledons</taxon>
        <taxon>Gunneridae</taxon>
        <taxon>Pentapetalae</taxon>
        <taxon>asterids</taxon>
        <taxon>campanulids</taxon>
        <taxon>Asterales</taxon>
        <taxon>Asteraceae</taxon>
        <taxon>Cichorioideae</taxon>
        <taxon>Cichorieae</taxon>
        <taxon>Lactucinae</taxon>
        <taxon>Lactuca</taxon>
    </lineage>
</organism>
<name>A0AA35YN40_LACSI</name>
<dbReference type="EMBL" id="OX465079">
    <property type="protein sequence ID" value="CAI9276903.1"/>
    <property type="molecule type" value="Genomic_DNA"/>
</dbReference>
<accession>A0AA35YN40</accession>
<gene>
    <name evidence="1" type="ORF">LSALG_LOCUS16860</name>
</gene>